<keyword evidence="1" id="KW-0472">Membrane</keyword>
<dbReference type="HOGENOM" id="CLU_3173421_0_0_3"/>
<dbReference type="EMBL" id="CP003653">
    <property type="protein sequence ID" value="AFZ34720.1"/>
    <property type="molecule type" value="Genomic_DNA"/>
</dbReference>
<proteinExistence type="predicted"/>
<gene>
    <name evidence="2" type="ordered locus">Sta7437_1149</name>
</gene>
<dbReference type="Proteomes" id="UP000010473">
    <property type="component" value="Chromosome"/>
</dbReference>
<keyword evidence="1" id="KW-1133">Transmembrane helix</keyword>
<feature type="transmembrane region" description="Helical" evidence="1">
    <location>
        <begin position="6"/>
        <end position="27"/>
    </location>
</feature>
<keyword evidence="3" id="KW-1185">Reference proteome</keyword>
<dbReference type="KEGG" id="scs:Sta7437_1149"/>
<evidence type="ECO:0000313" key="3">
    <source>
        <dbReference type="Proteomes" id="UP000010473"/>
    </source>
</evidence>
<name>K9XQ22_STAC7</name>
<dbReference type="RefSeq" id="WP_015192393.1">
    <property type="nucleotide sequence ID" value="NC_019748.1"/>
</dbReference>
<dbReference type="AlphaFoldDB" id="K9XQ22"/>
<accession>K9XQ22</accession>
<evidence type="ECO:0000313" key="2">
    <source>
        <dbReference type="EMBL" id="AFZ34720.1"/>
    </source>
</evidence>
<organism evidence="2 3">
    <name type="scientific">Stanieria cyanosphaera (strain ATCC 29371 / PCC 7437)</name>
    <dbReference type="NCBI Taxonomy" id="111780"/>
    <lineage>
        <taxon>Bacteria</taxon>
        <taxon>Bacillati</taxon>
        <taxon>Cyanobacteriota</taxon>
        <taxon>Cyanophyceae</taxon>
        <taxon>Pleurocapsales</taxon>
        <taxon>Dermocarpellaceae</taxon>
        <taxon>Stanieria</taxon>
    </lineage>
</organism>
<sequence>MINTQLSWLIPLVGSIYLLSIHLMLWLGQNIDFKQIFPELLEKLTRD</sequence>
<protein>
    <submittedName>
        <fullName evidence="2">Uncharacterized protein</fullName>
    </submittedName>
</protein>
<reference evidence="3" key="1">
    <citation type="journal article" date="2013" name="Proc. Natl. Acad. Sci. U.S.A.">
        <title>Improving the coverage of the cyanobacterial phylum using diversity-driven genome sequencing.</title>
        <authorList>
            <person name="Shih P.M."/>
            <person name="Wu D."/>
            <person name="Latifi A."/>
            <person name="Axen S.D."/>
            <person name="Fewer D.P."/>
            <person name="Talla E."/>
            <person name="Calteau A."/>
            <person name="Cai F."/>
            <person name="Tandeau de Marsac N."/>
            <person name="Rippka R."/>
            <person name="Herdman M."/>
            <person name="Sivonen K."/>
            <person name="Coursin T."/>
            <person name="Laurent T."/>
            <person name="Goodwin L."/>
            <person name="Nolan M."/>
            <person name="Davenport K.W."/>
            <person name="Han C.S."/>
            <person name="Rubin E.M."/>
            <person name="Eisen J.A."/>
            <person name="Woyke T."/>
            <person name="Gugger M."/>
            <person name="Kerfeld C.A."/>
        </authorList>
    </citation>
    <scope>NUCLEOTIDE SEQUENCE [LARGE SCALE GENOMIC DNA]</scope>
    <source>
        <strain evidence="3">ATCC 29371 / PCC 7437</strain>
    </source>
</reference>
<keyword evidence="1" id="KW-0812">Transmembrane</keyword>
<evidence type="ECO:0000256" key="1">
    <source>
        <dbReference type="SAM" id="Phobius"/>
    </source>
</evidence>